<protein>
    <submittedName>
        <fullName evidence="3">Uncharacterized protein</fullName>
    </submittedName>
</protein>
<sequence>MRPQLGFFICLICSSSVLGQQSLISTGDAPPVLGGNVLGDAPSSNKQTASSDLTAGVAPATEAPAPAPLRSVGAPKKAPARAPIRAPAPAPRPAAKKAAGVPPAKAPALGPRGAKQAARAAGAAPGPAAKPAAPAAKASGPSKAPSLPPADIMNFLTARAGAITRANTLFLAGVGGRVDWVANLGSAGRRVGRFSVEQYISSEFNESSQGSTAWLGNPQAVIQGIPTGRDNATTLVAILSQPAWNASAQTLTFGMQPVQLEAALKLRDGAANGAFAAGRDAADRASTSAVGLVLRDVVVYVDDSSADRGASSVEKGARLGLNSCNSINAGPWRGPWIWGQYSGCI</sequence>
<reference evidence="3 4" key="1">
    <citation type="submission" date="2023-10" db="EMBL/GenBank/DDBJ databases">
        <authorList>
            <person name="Maclean D."/>
            <person name="Macfadyen A."/>
        </authorList>
    </citation>
    <scope>NUCLEOTIDE SEQUENCE [LARGE SCALE GENOMIC DNA]</scope>
</reference>
<accession>A0AAV1IFL4</accession>
<evidence type="ECO:0000256" key="2">
    <source>
        <dbReference type="SAM" id="SignalP"/>
    </source>
</evidence>
<feature type="compositionally biased region" description="Low complexity" evidence="1">
    <location>
        <begin position="96"/>
        <end position="145"/>
    </location>
</feature>
<evidence type="ECO:0000313" key="4">
    <source>
        <dbReference type="Proteomes" id="UP001314263"/>
    </source>
</evidence>
<feature type="signal peptide" evidence="2">
    <location>
        <begin position="1"/>
        <end position="19"/>
    </location>
</feature>
<keyword evidence="4" id="KW-1185">Reference proteome</keyword>
<evidence type="ECO:0000256" key="1">
    <source>
        <dbReference type="SAM" id="MobiDB-lite"/>
    </source>
</evidence>
<comment type="caution">
    <text evidence="3">The sequence shown here is derived from an EMBL/GenBank/DDBJ whole genome shotgun (WGS) entry which is preliminary data.</text>
</comment>
<feature type="chain" id="PRO_5043404546" evidence="2">
    <location>
        <begin position="20"/>
        <end position="345"/>
    </location>
</feature>
<dbReference type="EMBL" id="CAUYUE010000012">
    <property type="protein sequence ID" value="CAK0785496.1"/>
    <property type="molecule type" value="Genomic_DNA"/>
</dbReference>
<feature type="compositionally biased region" description="Low complexity" evidence="1">
    <location>
        <begin position="74"/>
        <end position="85"/>
    </location>
</feature>
<proteinExistence type="predicted"/>
<evidence type="ECO:0000313" key="3">
    <source>
        <dbReference type="EMBL" id="CAK0785496.1"/>
    </source>
</evidence>
<feature type="region of interest" description="Disordered" evidence="1">
    <location>
        <begin position="59"/>
        <end position="145"/>
    </location>
</feature>
<organism evidence="3 4">
    <name type="scientific">Coccomyxa viridis</name>
    <dbReference type="NCBI Taxonomy" id="1274662"/>
    <lineage>
        <taxon>Eukaryota</taxon>
        <taxon>Viridiplantae</taxon>
        <taxon>Chlorophyta</taxon>
        <taxon>core chlorophytes</taxon>
        <taxon>Trebouxiophyceae</taxon>
        <taxon>Trebouxiophyceae incertae sedis</taxon>
        <taxon>Coccomyxaceae</taxon>
        <taxon>Coccomyxa</taxon>
    </lineage>
</organism>
<name>A0AAV1IFL4_9CHLO</name>
<gene>
    <name evidence="3" type="ORF">CVIRNUC_008705</name>
</gene>
<keyword evidence="2" id="KW-0732">Signal</keyword>
<dbReference type="AlphaFoldDB" id="A0AAV1IFL4"/>
<dbReference type="Proteomes" id="UP001314263">
    <property type="component" value="Unassembled WGS sequence"/>
</dbReference>